<dbReference type="SUPFAM" id="SSF52317">
    <property type="entry name" value="Class I glutamine amidotransferase-like"/>
    <property type="match status" value="1"/>
</dbReference>
<dbReference type="EMBL" id="CP060637">
    <property type="protein sequence ID" value="QNM15643.1"/>
    <property type="molecule type" value="Genomic_DNA"/>
</dbReference>
<proteinExistence type="inferred from homology"/>
<evidence type="ECO:0000256" key="3">
    <source>
        <dbReference type="ARBA" id="ARBA00022670"/>
    </source>
</evidence>
<evidence type="ECO:0000256" key="1">
    <source>
        <dbReference type="ARBA" id="ARBA00010233"/>
    </source>
</evidence>
<comment type="similarity">
    <text evidence="1">Belongs to the peptidase S66 family.</text>
</comment>
<evidence type="ECO:0000256" key="5">
    <source>
        <dbReference type="ARBA" id="ARBA00022825"/>
    </source>
</evidence>
<dbReference type="Gene3D" id="3.40.50.10740">
    <property type="entry name" value="Class I glutamine amidotransferase-like"/>
    <property type="match status" value="1"/>
</dbReference>
<evidence type="ECO:0000259" key="7">
    <source>
        <dbReference type="Pfam" id="PF02016"/>
    </source>
</evidence>
<dbReference type="InterPro" id="IPR040921">
    <property type="entry name" value="Peptidase_S66C"/>
</dbReference>
<evidence type="ECO:0000256" key="2">
    <source>
        <dbReference type="ARBA" id="ARBA00022645"/>
    </source>
</evidence>
<dbReference type="AlphaFoldDB" id="A0A7G9GXW1"/>
<dbReference type="InterPro" id="IPR003507">
    <property type="entry name" value="S66_fam"/>
</dbReference>
<evidence type="ECO:0000256" key="6">
    <source>
        <dbReference type="PIRSR" id="PIRSR028757-1"/>
    </source>
</evidence>
<keyword evidence="2 9" id="KW-0121">Carboxypeptidase</keyword>
<dbReference type="InterPro" id="IPR029062">
    <property type="entry name" value="Class_I_gatase-like"/>
</dbReference>
<dbReference type="PANTHER" id="PTHR30237">
    <property type="entry name" value="MURAMOYLTETRAPEPTIDE CARBOXYPEPTIDASE"/>
    <property type="match status" value="1"/>
</dbReference>
<dbReference type="InterPro" id="IPR027478">
    <property type="entry name" value="LdcA_N"/>
</dbReference>
<sequence length="305" mass="34214">MVGKKLERGATIGIVAPASYSSIENIISAKNNLENMGFNVVLGECTYKTWYSFAGSDEERAREINSFFADPKIDVIMCMRGGYGCNRIIEKIDFDIIRKNPKIFIGYSDITTLHISMNEKADLITFHGPMAVSNFSGSYNIDTFKNFISTLTGEFDGIVKNIDKDLKVIVPGVATGKIVGGNLATLVSTLGTEYDIDYNNKILFIEEIGEKTYKIDRLLNHLKKHKVFEKINGLILGDFKNCDQDKEDDMNLQEVFNDYFKNLYIPVVCGLQSGHCEPMITLPLGAMCQLDGNTKRIKILEKIVR</sequence>
<keyword evidence="10" id="KW-1185">Reference proteome</keyword>
<protein>
    <submittedName>
        <fullName evidence="9">LD-carboxypeptidase</fullName>
    </submittedName>
</protein>
<dbReference type="SUPFAM" id="SSF141986">
    <property type="entry name" value="LD-carboxypeptidase A C-terminal domain-like"/>
    <property type="match status" value="1"/>
</dbReference>
<evidence type="ECO:0000256" key="4">
    <source>
        <dbReference type="ARBA" id="ARBA00022801"/>
    </source>
</evidence>
<feature type="active site" description="Nucleophile" evidence="6">
    <location>
        <position position="108"/>
    </location>
</feature>
<dbReference type="KEGG" id="fho:H9Q81_02035"/>
<dbReference type="Gene3D" id="3.50.30.60">
    <property type="entry name" value="LD-carboxypeptidase A C-terminal domain-like"/>
    <property type="match status" value="1"/>
</dbReference>
<name>A0A7G9GXW1_9FUSO</name>
<dbReference type="PANTHER" id="PTHR30237:SF2">
    <property type="entry name" value="MUREIN TETRAPEPTIDE CARBOXYPEPTIDASE"/>
    <property type="match status" value="1"/>
</dbReference>
<dbReference type="InterPro" id="IPR027461">
    <property type="entry name" value="Carboxypeptidase_A_C_sf"/>
</dbReference>
<feature type="domain" description="LD-carboxypeptidase C-terminal" evidence="8">
    <location>
        <begin position="175"/>
        <end position="290"/>
    </location>
</feature>
<dbReference type="Pfam" id="PF17676">
    <property type="entry name" value="Peptidase_S66C"/>
    <property type="match status" value="1"/>
</dbReference>
<dbReference type="PIRSF" id="PIRSF028757">
    <property type="entry name" value="LD-carboxypeptidase"/>
    <property type="match status" value="1"/>
</dbReference>
<feature type="active site" description="Charge relay system" evidence="6">
    <location>
        <position position="275"/>
    </location>
</feature>
<reference evidence="9 10" key="1">
    <citation type="submission" date="2020-08" db="EMBL/GenBank/DDBJ databases">
        <authorList>
            <person name="Liu C."/>
            <person name="Sun Q."/>
        </authorList>
    </citation>
    <scope>NUCLEOTIDE SEQUENCE [LARGE SCALE GENOMIC DNA]</scope>
    <source>
        <strain evidence="9 10">NSJ-57</strain>
    </source>
</reference>
<dbReference type="Proteomes" id="UP000515913">
    <property type="component" value="Chromosome"/>
</dbReference>
<dbReference type="GO" id="GO:0006508">
    <property type="term" value="P:proteolysis"/>
    <property type="evidence" value="ECO:0007669"/>
    <property type="project" value="UniProtKB-KW"/>
</dbReference>
<keyword evidence="3" id="KW-0645">Protease</keyword>
<keyword evidence="4" id="KW-0378">Hydrolase</keyword>
<dbReference type="GO" id="GO:0004180">
    <property type="term" value="F:carboxypeptidase activity"/>
    <property type="evidence" value="ECO:0007669"/>
    <property type="project" value="UniProtKB-KW"/>
</dbReference>
<dbReference type="CDD" id="cd07025">
    <property type="entry name" value="Peptidase_S66"/>
    <property type="match status" value="1"/>
</dbReference>
<dbReference type="RefSeq" id="WP_187423038.1">
    <property type="nucleotide sequence ID" value="NZ_CP060637.1"/>
</dbReference>
<dbReference type="Pfam" id="PF02016">
    <property type="entry name" value="Peptidase_S66"/>
    <property type="match status" value="1"/>
</dbReference>
<accession>A0A7G9GXW1</accession>
<keyword evidence="5" id="KW-0720">Serine protease</keyword>
<evidence type="ECO:0000313" key="10">
    <source>
        <dbReference type="Proteomes" id="UP000515913"/>
    </source>
</evidence>
<feature type="domain" description="LD-carboxypeptidase N-terminal" evidence="7">
    <location>
        <begin position="12"/>
        <end position="128"/>
    </location>
</feature>
<organism evidence="9 10">
    <name type="scientific">Fusobacterium hominis</name>
    <dbReference type="NCBI Taxonomy" id="2764326"/>
    <lineage>
        <taxon>Bacteria</taxon>
        <taxon>Fusobacteriati</taxon>
        <taxon>Fusobacteriota</taxon>
        <taxon>Fusobacteriia</taxon>
        <taxon>Fusobacteriales</taxon>
        <taxon>Fusobacteriaceae</taxon>
        <taxon>Fusobacterium</taxon>
    </lineage>
</organism>
<evidence type="ECO:0000259" key="8">
    <source>
        <dbReference type="Pfam" id="PF17676"/>
    </source>
</evidence>
<evidence type="ECO:0000313" key="9">
    <source>
        <dbReference type="EMBL" id="QNM15643.1"/>
    </source>
</evidence>
<feature type="active site" description="Charge relay system" evidence="6">
    <location>
        <position position="206"/>
    </location>
</feature>
<gene>
    <name evidence="9" type="ORF">H9Q81_02035</name>
</gene>
<dbReference type="GO" id="GO:0008236">
    <property type="term" value="F:serine-type peptidase activity"/>
    <property type="evidence" value="ECO:0007669"/>
    <property type="project" value="UniProtKB-KW"/>
</dbReference>
<dbReference type="InterPro" id="IPR040449">
    <property type="entry name" value="Peptidase_S66_N"/>
</dbReference>